<proteinExistence type="predicted"/>
<gene>
    <name evidence="2" type="ORF">SAMN04488104_103744</name>
</gene>
<keyword evidence="3" id="KW-1185">Reference proteome</keyword>
<dbReference type="AlphaFoldDB" id="A0A1G6VRX4"/>
<dbReference type="SUPFAM" id="SSF53098">
    <property type="entry name" value="Ribonuclease H-like"/>
    <property type="match status" value="1"/>
</dbReference>
<dbReference type="Pfam" id="PF13683">
    <property type="entry name" value="rve_3"/>
    <property type="match status" value="1"/>
</dbReference>
<dbReference type="InterPro" id="IPR012337">
    <property type="entry name" value="RNaseH-like_sf"/>
</dbReference>
<dbReference type="InterPro" id="IPR001584">
    <property type="entry name" value="Integrase_cat-core"/>
</dbReference>
<evidence type="ECO:0000313" key="2">
    <source>
        <dbReference type="EMBL" id="SDD56163.1"/>
    </source>
</evidence>
<name>A0A1G6VRX4_9BACT</name>
<reference evidence="3" key="1">
    <citation type="submission" date="2016-10" db="EMBL/GenBank/DDBJ databases">
        <authorList>
            <person name="Varghese N."/>
            <person name="Submissions S."/>
        </authorList>
    </citation>
    <scope>NUCLEOTIDE SEQUENCE [LARGE SCALE GENOMIC DNA]</scope>
    <source>
        <strain evidence="3">DSM 23095</strain>
    </source>
</reference>
<protein>
    <submittedName>
        <fullName evidence="2">Integrase core domain-containing protein</fullName>
    </submittedName>
</protein>
<dbReference type="GO" id="GO:0015074">
    <property type="term" value="P:DNA integration"/>
    <property type="evidence" value="ECO:0007669"/>
    <property type="project" value="InterPro"/>
</dbReference>
<dbReference type="EMBL" id="FNAC01000037">
    <property type="protein sequence ID" value="SDD56163.1"/>
    <property type="molecule type" value="Genomic_DNA"/>
</dbReference>
<feature type="non-terminal residue" evidence="2">
    <location>
        <position position="1"/>
    </location>
</feature>
<organism evidence="2 3">
    <name type="scientific">Algoriphagus faecimaris</name>
    <dbReference type="NCBI Taxonomy" id="686796"/>
    <lineage>
        <taxon>Bacteria</taxon>
        <taxon>Pseudomonadati</taxon>
        <taxon>Bacteroidota</taxon>
        <taxon>Cytophagia</taxon>
        <taxon>Cytophagales</taxon>
        <taxon>Cyclobacteriaceae</taxon>
        <taxon>Algoriphagus</taxon>
    </lineage>
</organism>
<sequence length="56" mass="6808">WRTIKYEKIYLNPPQDGLDLYAQLAEYMDYYNHRRRHSSLDNRIPAEAYSMIEQVA</sequence>
<evidence type="ECO:0000313" key="3">
    <source>
        <dbReference type="Proteomes" id="UP000199060"/>
    </source>
</evidence>
<evidence type="ECO:0000259" key="1">
    <source>
        <dbReference type="Pfam" id="PF13683"/>
    </source>
</evidence>
<dbReference type="Proteomes" id="UP000199060">
    <property type="component" value="Unassembled WGS sequence"/>
</dbReference>
<feature type="domain" description="Integrase catalytic" evidence="1">
    <location>
        <begin position="1"/>
        <end position="45"/>
    </location>
</feature>
<accession>A0A1G6VRX4</accession>